<feature type="signal peptide" evidence="6">
    <location>
        <begin position="1"/>
        <end position="17"/>
    </location>
</feature>
<dbReference type="AlphaFoldDB" id="A0AAD7U996"/>
<dbReference type="GO" id="GO:0009523">
    <property type="term" value="C:photosystem II"/>
    <property type="evidence" value="ECO:0007669"/>
    <property type="project" value="InterPro"/>
</dbReference>
<evidence type="ECO:0000313" key="7">
    <source>
        <dbReference type="EMBL" id="KAJ8599348.1"/>
    </source>
</evidence>
<dbReference type="Proteomes" id="UP001230188">
    <property type="component" value="Unassembled WGS sequence"/>
</dbReference>
<accession>A0AAD7U996</accession>
<evidence type="ECO:0000256" key="4">
    <source>
        <dbReference type="ARBA" id="ARBA00023136"/>
    </source>
</evidence>
<reference evidence="7" key="1">
    <citation type="submission" date="2023-01" db="EMBL/GenBank/DDBJ databases">
        <title>Metagenome sequencing of chrysophaentin producing Chrysophaeum taylorii.</title>
        <authorList>
            <person name="Davison J."/>
            <person name="Bewley C."/>
        </authorList>
    </citation>
    <scope>NUCLEOTIDE SEQUENCE</scope>
    <source>
        <strain evidence="7">NIES-1699</strain>
    </source>
</reference>
<comment type="subcellular location">
    <subcellularLocation>
        <location evidence="1">Membrane</location>
        <topology evidence="1">Peripheral membrane protein</topology>
    </subcellularLocation>
</comment>
<dbReference type="InterPro" id="IPR010527">
    <property type="entry name" value="PSII_PsbU"/>
</dbReference>
<name>A0AAD7U996_9STRA</name>
<comment type="similarity">
    <text evidence="2">Belongs to the PsbU family.</text>
</comment>
<evidence type="ECO:0000313" key="8">
    <source>
        <dbReference type="Proteomes" id="UP001230188"/>
    </source>
</evidence>
<dbReference type="GO" id="GO:0042549">
    <property type="term" value="P:photosystem II stabilization"/>
    <property type="evidence" value="ECO:0007669"/>
    <property type="project" value="InterPro"/>
</dbReference>
<keyword evidence="8" id="KW-1185">Reference proteome</keyword>
<comment type="caution">
    <text evidence="7">The sequence shown here is derived from an EMBL/GenBank/DDBJ whole genome shotgun (WGS) entry which is preliminary data.</text>
</comment>
<keyword evidence="6" id="KW-0732">Signal</keyword>
<keyword evidence="3" id="KW-0793">Thylakoid</keyword>
<dbReference type="GO" id="GO:0019898">
    <property type="term" value="C:extrinsic component of membrane"/>
    <property type="evidence" value="ECO:0007669"/>
    <property type="project" value="InterPro"/>
</dbReference>
<protein>
    <recommendedName>
        <fullName evidence="5">Photosystem II 12 kDa extrinsic protein</fullName>
    </recommendedName>
</protein>
<evidence type="ECO:0000256" key="3">
    <source>
        <dbReference type="ARBA" id="ARBA00023078"/>
    </source>
</evidence>
<organism evidence="7 8">
    <name type="scientific">Chrysophaeum taylorii</name>
    <dbReference type="NCBI Taxonomy" id="2483200"/>
    <lineage>
        <taxon>Eukaryota</taxon>
        <taxon>Sar</taxon>
        <taxon>Stramenopiles</taxon>
        <taxon>Ochrophyta</taxon>
        <taxon>Pelagophyceae</taxon>
        <taxon>Pelagomonadales</taxon>
        <taxon>Pelagomonadaceae</taxon>
        <taxon>Chrysophaeum</taxon>
    </lineage>
</organism>
<sequence>MMIVLLTACTVSALTTSQQKTLVSRREGLASAIGASVATIAGLARAEEVDLSSIETTGVGAERNFVKRERFEPQQYAPVGKLDVNAATVVEYKAFKGLYPKVAGKIASNGPYTEVKDVRDAPIFPRELTSLQVYKVLNKEEASRFRKHEAKFVALPPGRMFIERINQRQSL</sequence>
<evidence type="ECO:0000256" key="6">
    <source>
        <dbReference type="SAM" id="SignalP"/>
    </source>
</evidence>
<dbReference type="SUPFAM" id="SSF81585">
    <property type="entry name" value="PsbU/PolX domain-like"/>
    <property type="match status" value="1"/>
</dbReference>
<dbReference type="GO" id="GO:0015979">
    <property type="term" value="P:photosynthesis"/>
    <property type="evidence" value="ECO:0007669"/>
    <property type="project" value="InterPro"/>
</dbReference>
<dbReference type="Pfam" id="PF06514">
    <property type="entry name" value="PsbU"/>
    <property type="match status" value="1"/>
</dbReference>
<evidence type="ECO:0000256" key="2">
    <source>
        <dbReference type="ARBA" id="ARBA00010827"/>
    </source>
</evidence>
<dbReference type="EMBL" id="JAQMWT010000572">
    <property type="protein sequence ID" value="KAJ8599348.1"/>
    <property type="molecule type" value="Genomic_DNA"/>
</dbReference>
<evidence type="ECO:0000256" key="5">
    <source>
        <dbReference type="ARBA" id="ARBA00043089"/>
    </source>
</evidence>
<gene>
    <name evidence="7" type="ORF">CTAYLR_005358</name>
</gene>
<proteinExistence type="inferred from homology"/>
<dbReference type="Gene3D" id="1.10.150.320">
    <property type="entry name" value="Photosystem II 12 kDa extrinsic protein"/>
    <property type="match status" value="1"/>
</dbReference>
<evidence type="ECO:0000256" key="1">
    <source>
        <dbReference type="ARBA" id="ARBA00004170"/>
    </source>
</evidence>
<keyword evidence="4" id="KW-0472">Membrane</keyword>
<feature type="chain" id="PRO_5042072606" description="Photosystem II 12 kDa extrinsic protein" evidence="6">
    <location>
        <begin position="18"/>
        <end position="171"/>
    </location>
</feature>